<dbReference type="InterPro" id="IPR003877">
    <property type="entry name" value="SPRY_dom"/>
</dbReference>
<accession>A0A8C6SF40</accession>
<dbReference type="InterPro" id="IPR058030">
    <property type="entry name" value="TRIM8/14/16/25/29/45/65_CC"/>
</dbReference>
<dbReference type="Pfam" id="PF13765">
    <property type="entry name" value="PRY"/>
    <property type="match status" value="1"/>
</dbReference>
<dbReference type="Pfam" id="PF25600">
    <property type="entry name" value="TRIM_CC"/>
    <property type="match status" value="1"/>
</dbReference>
<name>A0A8C6SF40_9GOBI</name>
<dbReference type="InterPro" id="IPR006574">
    <property type="entry name" value="PRY"/>
</dbReference>
<dbReference type="PRINTS" id="PR01407">
    <property type="entry name" value="BUTYPHLNCDUF"/>
</dbReference>
<evidence type="ECO:0000256" key="1">
    <source>
        <dbReference type="ARBA" id="ARBA00022723"/>
    </source>
</evidence>
<dbReference type="Pfam" id="PF13445">
    <property type="entry name" value="zf-RING_UBOX"/>
    <property type="match status" value="1"/>
</dbReference>
<evidence type="ECO:0000259" key="8">
    <source>
        <dbReference type="PROSITE" id="PS50188"/>
    </source>
</evidence>
<evidence type="ECO:0000256" key="4">
    <source>
        <dbReference type="PROSITE-ProRule" id="PRU00024"/>
    </source>
</evidence>
<dbReference type="SMART" id="SM00184">
    <property type="entry name" value="RING"/>
    <property type="match status" value="1"/>
</dbReference>
<dbReference type="InterPro" id="IPR027370">
    <property type="entry name" value="Znf-RING_euk"/>
</dbReference>
<dbReference type="SMART" id="SM00336">
    <property type="entry name" value="BBOX"/>
    <property type="match status" value="1"/>
</dbReference>
<dbReference type="InterPro" id="IPR003879">
    <property type="entry name" value="Butyrophylin_SPRY"/>
</dbReference>
<protein>
    <submittedName>
        <fullName evidence="9">Uncharacterized protein</fullName>
    </submittedName>
</protein>
<reference evidence="9" key="2">
    <citation type="submission" date="2025-09" db="UniProtKB">
        <authorList>
            <consortium name="Ensembl"/>
        </authorList>
    </citation>
    <scope>IDENTIFICATION</scope>
</reference>
<dbReference type="SUPFAM" id="SSF57845">
    <property type="entry name" value="B-box zinc-binding domain"/>
    <property type="match status" value="1"/>
</dbReference>
<feature type="domain" description="B box-type" evidence="7">
    <location>
        <begin position="84"/>
        <end position="127"/>
    </location>
</feature>
<evidence type="ECO:0000259" key="7">
    <source>
        <dbReference type="PROSITE" id="PS50119"/>
    </source>
</evidence>
<dbReference type="SUPFAM" id="SSF57850">
    <property type="entry name" value="RING/U-box"/>
    <property type="match status" value="1"/>
</dbReference>
<organism evidence="9 10">
    <name type="scientific">Neogobius melanostomus</name>
    <name type="common">round goby</name>
    <dbReference type="NCBI Taxonomy" id="47308"/>
    <lineage>
        <taxon>Eukaryota</taxon>
        <taxon>Metazoa</taxon>
        <taxon>Chordata</taxon>
        <taxon>Craniata</taxon>
        <taxon>Vertebrata</taxon>
        <taxon>Euteleostomi</taxon>
        <taxon>Actinopterygii</taxon>
        <taxon>Neopterygii</taxon>
        <taxon>Teleostei</taxon>
        <taxon>Neoteleostei</taxon>
        <taxon>Acanthomorphata</taxon>
        <taxon>Gobiaria</taxon>
        <taxon>Gobiiformes</taxon>
        <taxon>Gobioidei</taxon>
        <taxon>Gobiidae</taxon>
        <taxon>Benthophilinae</taxon>
        <taxon>Neogobiini</taxon>
        <taxon>Neogobius</taxon>
    </lineage>
</organism>
<evidence type="ECO:0000313" key="9">
    <source>
        <dbReference type="Ensembl" id="ENSNMLP00000004414.1"/>
    </source>
</evidence>
<dbReference type="InterPro" id="IPR013320">
    <property type="entry name" value="ConA-like_dom_sf"/>
</dbReference>
<dbReference type="AlphaFoldDB" id="A0A8C6SF40"/>
<evidence type="ECO:0000256" key="5">
    <source>
        <dbReference type="SAM" id="Coils"/>
    </source>
</evidence>
<dbReference type="Proteomes" id="UP000694523">
    <property type="component" value="Unplaced"/>
</dbReference>
<evidence type="ECO:0000256" key="2">
    <source>
        <dbReference type="ARBA" id="ARBA00022771"/>
    </source>
</evidence>
<feature type="domain" description="RING-type" evidence="6">
    <location>
        <begin position="15"/>
        <end position="55"/>
    </location>
</feature>
<dbReference type="InterPro" id="IPR001841">
    <property type="entry name" value="Znf_RING"/>
</dbReference>
<dbReference type="InterPro" id="IPR043136">
    <property type="entry name" value="B30.2/SPRY_sf"/>
</dbReference>
<dbReference type="Gene3D" id="3.30.160.60">
    <property type="entry name" value="Classic Zinc Finger"/>
    <property type="match status" value="1"/>
</dbReference>
<evidence type="ECO:0000313" key="10">
    <source>
        <dbReference type="Proteomes" id="UP000694523"/>
    </source>
</evidence>
<dbReference type="InterPro" id="IPR017907">
    <property type="entry name" value="Znf_RING_CS"/>
</dbReference>
<proteinExistence type="predicted"/>
<dbReference type="Pfam" id="PF00622">
    <property type="entry name" value="SPRY"/>
    <property type="match status" value="1"/>
</dbReference>
<evidence type="ECO:0000259" key="6">
    <source>
        <dbReference type="PROSITE" id="PS50089"/>
    </source>
</evidence>
<dbReference type="PROSITE" id="PS50089">
    <property type="entry name" value="ZF_RING_2"/>
    <property type="match status" value="1"/>
</dbReference>
<dbReference type="PANTHER" id="PTHR24103">
    <property type="entry name" value="E3 UBIQUITIN-PROTEIN LIGASE TRIM"/>
    <property type="match status" value="1"/>
</dbReference>
<dbReference type="CDD" id="cd19769">
    <property type="entry name" value="Bbox2_TRIM16-like"/>
    <property type="match status" value="1"/>
</dbReference>
<dbReference type="PROSITE" id="PS00518">
    <property type="entry name" value="ZF_RING_1"/>
    <property type="match status" value="1"/>
</dbReference>
<dbReference type="PROSITE" id="PS50188">
    <property type="entry name" value="B302_SPRY"/>
    <property type="match status" value="1"/>
</dbReference>
<dbReference type="PROSITE" id="PS50119">
    <property type="entry name" value="ZF_BBOX"/>
    <property type="match status" value="1"/>
</dbReference>
<keyword evidence="2 4" id="KW-0863">Zinc-finger</keyword>
<feature type="domain" description="B30.2/SPRY" evidence="8">
    <location>
        <begin position="262"/>
        <end position="459"/>
    </location>
</feature>
<dbReference type="InterPro" id="IPR050143">
    <property type="entry name" value="TRIM/RBCC"/>
</dbReference>
<feature type="coiled-coil region" evidence="5">
    <location>
        <begin position="200"/>
        <end position="230"/>
    </location>
</feature>
<dbReference type="InterPro" id="IPR000315">
    <property type="entry name" value="Znf_B-box"/>
</dbReference>
<dbReference type="Pfam" id="PF00643">
    <property type="entry name" value="zf-B_box"/>
    <property type="match status" value="1"/>
</dbReference>
<keyword evidence="3" id="KW-0862">Zinc</keyword>
<evidence type="ECO:0000256" key="3">
    <source>
        <dbReference type="ARBA" id="ARBA00022833"/>
    </source>
</evidence>
<dbReference type="Gene3D" id="2.60.120.920">
    <property type="match status" value="1"/>
</dbReference>
<dbReference type="SMART" id="SM00589">
    <property type="entry name" value="PRY"/>
    <property type="match status" value="1"/>
</dbReference>
<dbReference type="GO" id="GO:0008270">
    <property type="term" value="F:zinc ion binding"/>
    <property type="evidence" value="ECO:0007669"/>
    <property type="project" value="UniProtKB-KW"/>
</dbReference>
<keyword evidence="5" id="KW-0175">Coiled coil</keyword>
<dbReference type="Gene3D" id="3.30.40.10">
    <property type="entry name" value="Zinc/RING finger domain, C3HC4 (zinc finger)"/>
    <property type="match status" value="1"/>
</dbReference>
<dbReference type="CDD" id="cd13733">
    <property type="entry name" value="SPRY_PRY_C-I_1"/>
    <property type="match status" value="1"/>
</dbReference>
<dbReference type="SUPFAM" id="SSF49899">
    <property type="entry name" value="Concanavalin A-like lectins/glucanases"/>
    <property type="match status" value="1"/>
</dbReference>
<dbReference type="Ensembl" id="ENSNMLT00000005060.1">
    <property type="protein sequence ID" value="ENSNMLP00000004414.1"/>
    <property type="gene ID" value="ENSNMLG00000003267.1"/>
</dbReference>
<dbReference type="InterPro" id="IPR001870">
    <property type="entry name" value="B30.2/SPRY"/>
</dbReference>
<keyword evidence="10" id="KW-1185">Reference proteome</keyword>
<sequence>MASSTPSRSEEQFLCSICLEVFSEPVSTPCGHNFCKRCISQTWDTKAVCKCPLCNKTQTEGSEVLPGLSVLRAQTEETPADGACGRPGGQDVSHTRRPLELYCSTDQKAICVVCSALEHKNHTLVSLEEAFEQEKVSLQQTVAENQRLVEQRRLKVQEITAALELSEREAQRETQQMVKVFSDIMESVQRCLDHHTKVMEQSLSKHKERAQALIQQLQQEMCELEKSSTEAQQLSLSTDPLHFLQRCPALPPAGLKDWSSVSFEPQTCEGKLRRVQTFAVDVTLDPDTAYPKLDLSEDLKQVHHTGVWKKLPDSPQRFTYYAMVLGKQSFSSGRFYFEVQVKGKTKWELGVAQESVNRKGEITLSPEDGFWTIVLRDKDKYKACADPPVLLSPLRPPQKVGVFVDYGAGLVSFYDVDSADLLYSFTGCCFREKLFPFFCPCLNSGGTNSAPLIISAVDTESSTVCEGLK</sequence>
<dbReference type="FunFam" id="2.60.120.920:FF:000004">
    <property type="entry name" value="Butyrophilin subfamily 1 member A1"/>
    <property type="match status" value="1"/>
</dbReference>
<dbReference type="SMART" id="SM00449">
    <property type="entry name" value="SPRY"/>
    <property type="match status" value="1"/>
</dbReference>
<dbReference type="InterPro" id="IPR013083">
    <property type="entry name" value="Znf_RING/FYVE/PHD"/>
</dbReference>
<reference evidence="9" key="1">
    <citation type="submission" date="2025-08" db="UniProtKB">
        <authorList>
            <consortium name="Ensembl"/>
        </authorList>
    </citation>
    <scope>IDENTIFICATION</scope>
</reference>
<keyword evidence="1" id="KW-0479">Metal-binding</keyword>